<protein>
    <recommendedName>
        <fullName evidence="8">Molybdenum cofactor guanylyltransferase</fullName>
        <shortName evidence="8">MoCo guanylyltransferase</shortName>
        <ecNumber evidence="8">2.7.7.77</ecNumber>
    </recommendedName>
    <alternativeName>
        <fullName evidence="8">GTP:molybdopterin guanylyltransferase</fullName>
    </alternativeName>
    <alternativeName>
        <fullName evidence="8">Mo-MPT guanylyltransferase</fullName>
    </alternativeName>
    <alternativeName>
        <fullName evidence="8">Molybdopterin guanylyltransferase</fullName>
    </alternativeName>
    <alternativeName>
        <fullName evidence="8">Molybdopterin-guanine dinucleotide synthase</fullName>
        <shortName evidence="8">MGD synthase</shortName>
    </alternativeName>
</protein>
<dbReference type="GO" id="GO:0046872">
    <property type="term" value="F:metal ion binding"/>
    <property type="evidence" value="ECO:0007669"/>
    <property type="project" value="UniProtKB-KW"/>
</dbReference>
<feature type="region of interest" description="Disordered" evidence="9">
    <location>
        <begin position="1"/>
        <end position="23"/>
    </location>
</feature>
<dbReference type="PANTHER" id="PTHR19136:SF81">
    <property type="entry name" value="MOLYBDENUM COFACTOR GUANYLYLTRANSFERASE"/>
    <property type="match status" value="1"/>
</dbReference>
<comment type="catalytic activity">
    <reaction evidence="8">
        <text>Mo-molybdopterin + GTP + H(+) = Mo-molybdopterin guanine dinucleotide + diphosphate</text>
        <dbReference type="Rhea" id="RHEA:34243"/>
        <dbReference type="ChEBI" id="CHEBI:15378"/>
        <dbReference type="ChEBI" id="CHEBI:33019"/>
        <dbReference type="ChEBI" id="CHEBI:37565"/>
        <dbReference type="ChEBI" id="CHEBI:71302"/>
        <dbReference type="ChEBI" id="CHEBI:71310"/>
        <dbReference type="EC" id="2.7.7.77"/>
    </reaction>
</comment>
<keyword evidence="2 8" id="KW-0808">Transferase</keyword>
<dbReference type="InterPro" id="IPR013482">
    <property type="entry name" value="Molybde_CF_guanTrfase"/>
</dbReference>
<dbReference type="GO" id="GO:1902758">
    <property type="term" value="P:bis(molybdopterin guanine dinucleotide)molybdenum biosynthetic process"/>
    <property type="evidence" value="ECO:0007669"/>
    <property type="project" value="TreeGrafter"/>
</dbReference>
<feature type="compositionally biased region" description="Low complexity" evidence="9">
    <location>
        <begin position="7"/>
        <end position="20"/>
    </location>
</feature>
<dbReference type="Proteomes" id="UP000193017">
    <property type="component" value="Chromosome"/>
</dbReference>
<dbReference type="Pfam" id="PF12804">
    <property type="entry name" value="NTP_transf_3"/>
    <property type="match status" value="1"/>
</dbReference>
<keyword evidence="6 8" id="KW-0342">GTP-binding</keyword>
<keyword evidence="1 8" id="KW-0963">Cytoplasm</keyword>
<evidence type="ECO:0000256" key="5">
    <source>
        <dbReference type="ARBA" id="ARBA00022842"/>
    </source>
</evidence>
<dbReference type="GO" id="GO:0005525">
    <property type="term" value="F:GTP binding"/>
    <property type="evidence" value="ECO:0007669"/>
    <property type="project" value="UniProtKB-UniRule"/>
</dbReference>
<dbReference type="STRING" id="1945662.B0A89_04940"/>
<feature type="domain" description="MobA-like NTP transferase" evidence="10">
    <location>
        <begin position="27"/>
        <end position="180"/>
    </location>
</feature>
<dbReference type="EC" id="2.7.7.77" evidence="8"/>
<dbReference type="GO" id="GO:0061603">
    <property type="term" value="F:molybdenum cofactor guanylyltransferase activity"/>
    <property type="evidence" value="ECO:0007669"/>
    <property type="project" value="UniProtKB-EC"/>
</dbReference>
<evidence type="ECO:0000259" key="10">
    <source>
        <dbReference type="Pfam" id="PF12804"/>
    </source>
</evidence>
<dbReference type="RefSeq" id="WP_085377186.1">
    <property type="nucleotide sequence ID" value="NZ_CP020612.1"/>
</dbReference>
<name>A0A1W6D0S1_9RHOB</name>
<keyword evidence="3 8" id="KW-0479">Metal-binding</keyword>
<comment type="function">
    <text evidence="8">Transfers a GMP moiety from GTP to Mo-molybdopterin (Mo-MPT) cofactor (Moco or molybdenum cofactor) to form Mo-molybdopterin guanine dinucleotide (Mo-MGD) cofactor.</text>
</comment>
<organism evidence="11 12">
    <name type="scientific">Paracoccus contaminans</name>
    <dbReference type="NCBI Taxonomy" id="1945662"/>
    <lineage>
        <taxon>Bacteria</taxon>
        <taxon>Pseudomonadati</taxon>
        <taxon>Pseudomonadota</taxon>
        <taxon>Alphaproteobacteria</taxon>
        <taxon>Rhodobacterales</taxon>
        <taxon>Paracoccaceae</taxon>
        <taxon>Paracoccus</taxon>
    </lineage>
</organism>
<feature type="binding site" evidence="8">
    <location>
        <position position="43"/>
    </location>
    <ligand>
        <name>GTP</name>
        <dbReference type="ChEBI" id="CHEBI:37565"/>
    </ligand>
</feature>
<sequence length="216" mass="22382">MSKRLDPAPFAAAPRAAAPPAGGGPAGVVLAGGLARRMGGGDKPLKDLCGRPIIAHVIARLGCAAAVNANGDPARFAALGLPVVPDSLPGHPGPLAGVLAALDWAAGRGLPRVVTAAGDTPFFPEDLARRLWSAGAPVAMAAHDGRDHPAFAAWDTALREPLRRALAQGTRRMREFMDDHGAARVIVQGRDPFFNINTPDDLAEARRRLAAGDAWI</sequence>
<dbReference type="KEGG" id="pcon:B0A89_04940"/>
<gene>
    <name evidence="8" type="primary">mobA</name>
    <name evidence="11" type="ORF">B0A89_04940</name>
</gene>
<dbReference type="AlphaFoldDB" id="A0A1W6D0S1"/>
<evidence type="ECO:0000256" key="7">
    <source>
        <dbReference type="ARBA" id="ARBA00023150"/>
    </source>
</evidence>
<dbReference type="HAMAP" id="MF_00316">
    <property type="entry name" value="MobA"/>
    <property type="match status" value="1"/>
</dbReference>
<feature type="binding site" evidence="8">
    <location>
        <position position="86"/>
    </location>
    <ligand>
        <name>GTP</name>
        <dbReference type="ChEBI" id="CHEBI:37565"/>
    </ligand>
</feature>
<feature type="binding site" evidence="8">
    <location>
        <position position="119"/>
    </location>
    <ligand>
        <name>Mg(2+)</name>
        <dbReference type="ChEBI" id="CHEBI:18420"/>
    </ligand>
</feature>
<evidence type="ECO:0000256" key="2">
    <source>
        <dbReference type="ARBA" id="ARBA00022679"/>
    </source>
</evidence>
<keyword evidence="4 8" id="KW-0547">Nucleotide-binding</keyword>
<comment type="subunit">
    <text evidence="8">Monomer.</text>
</comment>
<comment type="similarity">
    <text evidence="8">Belongs to the MobA family.</text>
</comment>
<keyword evidence="12" id="KW-1185">Reference proteome</keyword>
<evidence type="ECO:0000256" key="6">
    <source>
        <dbReference type="ARBA" id="ARBA00023134"/>
    </source>
</evidence>
<evidence type="ECO:0000256" key="4">
    <source>
        <dbReference type="ARBA" id="ARBA00022741"/>
    </source>
</evidence>
<dbReference type="NCBIfam" id="TIGR02665">
    <property type="entry name" value="molyb_mobA"/>
    <property type="match status" value="1"/>
</dbReference>
<dbReference type="GO" id="GO:0005737">
    <property type="term" value="C:cytoplasm"/>
    <property type="evidence" value="ECO:0007669"/>
    <property type="project" value="UniProtKB-SubCell"/>
</dbReference>
<feature type="binding site" evidence="8">
    <location>
        <position position="119"/>
    </location>
    <ligand>
        <name>GTP</name>
        <dbReference type="ChEBI" id="CHEBI:37565"/>
    </ligand>
</feature>
<dbReference type="InterPro" id="IPR029044">
    <property type="entry name" value="Nucleotide-diphossugar_trans"/>
</dbReference>
<evidence type="ECO:0000256" key="9">
    <source>
        <dbReference type="SAM" id="MobiDB-lite"/>
    </source>
</evidence>
<comment type="subcellular location">
    <subcellularLocation>
        <location evidence="8">Cytoplasm</location>
    </subcellularLocation>
</comment>
<comment type="domain">
    <text evidence="8">The N-terminal domain determines nucleotide recognition and specific binding, while the C-terminal domain determines the specific binding to the target protein.</text>
</comment>
<keyword evidence="5 8" id="KW-0460">Magnesium</keyword>
<reference evidence="11 12" key="1">
    <citation type="submission" date="2017-03" db="EMBL/GenBank/DDBJ databases">
        <title>Genome sequence of Paracoccus contaminans isolated from a water microcosm.</title>
        <authorList>
            <person name="Aurass P."/>
            <person name="Karste S."/>
            <person name="Trost E."/>
            <person name="Glaeser S.P."/>
            <person name="Kaempfer P."/>
            <person name="Flieger A."/>
        </authorList>
    </citation>
    <scope>NUCLEOTIDE SEQUENCE [LARGE SCALE GENOMIC DNA]</scope>
    <source>
        <strain evidence="12">RKI 16-01929T\LMG 29738T\CCM 8701T\CIP 111112T</strain>
    </source>
</reference>
<dbReference type="SUPFAM" id="SSF53448">
    <property type="entry name" value="Nucleotide-diphospho-sugar transferases"/>
    <property type="match status" value="1"/>
</dbReference>
<dbReference type="CDD" id="cd02503">
    <property type="entry name" value="MobA"/>
    <property type="match status" value="1"/>
</dbReference>
<dbReference type="OrthoDB" id="9788394at2"/>
<dbReference type="PANTHER" id="PTHR19136">
    <property type="entry name" value="MOLYBDENUM COFACTOR GUANYLYLTRANSFERASE"/>
    <property type="match status" value="1"/>
</dbReference>
<dbReference type="Gene3D" id="3.90.550.10">
    <property type="entry name" value="Spore Coat Polysaccharide Biosynthesis Protein SpsA, Chain A"/>
    <property type="match status" value="1"/>
</dbReference>
<dbReference type="InterPro" id="IPR025877">
    <property type="entry name" value="MobA-like_NTP_Trfase"/>
</dbReference>
<evidence type="ECO:0000256" key="3">
    <source>
        <dbReference type="ARBA" id="ARBA00022723"/>
    </source>
</evidence>
<feature type="binding site" evidence="8">
    <location>
        <begin position="30"/>
        <end position="32"/>
    </location>
    <ligand>
        <name>GTP</name>
        <dbReference type="ChEBI" id="CHEBI:37565"/>
    </ligand>
</feature>
<feature type="binding site" evidence="8">
    <location>
        <position position="68"/>
    </location>
    <ligand>
        <name>GTP</name>
        <dbReference type="ChEBI" id="CHEBI:37565"/>
    </ligand>
</feature>
<accession>A0A1W6D0S1</accession>
<evidence type="ECO:0000313" key="12">
    <source>
        <dbReference type="Proteomes" id="UP000193017"/>
    </source>
</evidence>
<proteinExistence type="inferred from homology"/>
<dbReference type="EMBL" id="CP020612">
    <property type="protein sequence ID" value="ARJ70731.1"/>
    <property type="molecule type" value="Genomic_DNA"/>
</dbReference>
<evidence type="ECO:0000256" key="8">
    <source>
        <dbReference type="HAMAP-Rule" id="MF_00316"/>
    </source>
</evidence>
<evidence type="ECO:0000313" key="11">
    <source>
        <dbReference type="EMBL" id="ARJ70731.1"/>
    </source>
</evidence>
<evidence type="ECO:0000256" key="1">
    <source>
        <dbReference type="ARBA" id="ARBA00022490"/>
    </source>
</evidence>
<keyword evidence="7 8" id="KW-0501">Molybdenum cofactor biosynthesis</keyword>
<comment type="cofactor">
    <cofactor evidence="8">
        <name>Mg(2+)</name>
        <dbReference type="ChEBI" id="CHEBI:18420"/>
    </cofactor>
</comment>